<protein>
    <submittedName>
        <fullName evidence="1">Uncharacterized protein</fullName>
    </submittedName>
</protein>
<dbReference type="AlphaFoldDB" id="A0ABC9TPX7"/>
<organism evidence="1 2">
    <name type="scientific">[Clostridium] symbiosum ATCC 14940</name>
    <dbReference type="NCBI Taxonomy" id="411472"/>
    <lineage>
        <taxon>Bacteria</taxon>
        <taxon>Bacillati</taxon>
        <taxon>Bacillota</taxon>
        <taxon>Clostridia</taxon>
        <taxon>Lachnospirales</taxon>
        <taxon>Lachnospiraceae</taxon>
        <taxon>Otoolea</taxon>
    </lineage>
</organism>
<sequence>MKQIYKEAMHKRHAGDDKQSPACLLWLQFSLRPNCNKLCTETAKNAVSRRQTRDFREKQRKHLAEYI</sequence>
<dbReference type="EMBL" id="AWSU01000397">
    <property type="protein sequence ID" value="ERI73392.1"/>
    <property type="molecule type" value="Genomic_DNA"/>
</dbReference>
<dbReference type="Proteomes" id="UP000016491">
    <property type="component" value="Unassembled WGS sequence"/>
</dbReference>
<reference evidence="1 2" key="1">
    <citation type="submission" date="2013-07" db="EMBL/GenBank/DDBJ databases">
        <authorList>
            <person name="Weinstock G."/>
            <person name="Sodergren E."/>
            <person name="Wylie T."/>
            <person name="Fulton L."/>
            <person name="Fulton R."/>
            <person name="Fronick C."/>
            <person name="O'Laughlin M."/>
            <person name="Godfrey J."/>
            <person name="Miner T."/>
            <person name="Herter B."/>
            <person name="Appelbaum E."/>
            <person name="Cordes M."/>
            <person name="Lek S."/>
            <person name="Wollam A."/>
            <person name="Pepin K.H."/>
            <person name="Palsikar V.B."/>
            <person name="Mitreva M."/>
            <person name="Wilson R.K."/>
        </authorList>
    </citation>
    <scope>NUCLEOTIDE SEQUENCE [LARGE SCALE GENOMIC DNA]</scope>
    <source>
        <strain evidence="1 2">ATCC 14940</strain>
    </source>
</reference>
<proteinExistence type="predicted"/>
<evidence type="ECO:0000313" key="2">
    <source>
        <dbReference type="Proteomes" id="UP000016491"/>
    </source>
</evidence>
<feature type="non-terminal residue" evidence="1">
    <location>
        <position position="67"/>
    </location>
</feature>
<evidence type="ECO:0000313" key="1">
    <source>
        <dbReference type="EMBL" id="ERI73392.1"/>
    </source>
</evidence>
<comment type="caution">
    <text evidence="1">The sequence shown here is derived from an EMBL/GenBank/DDBJ whole genome shotgun (WGS) entry which is preliminary data.</text>
</comment>
<accession>A0ABC9TPX7</accession>
<name>A0ABC9TPX7_CLOSY</name>
<gene>
    <name evidence="1" type="ORF">CLOSYM_04948</name>
</gene>